<feature type="transmembrane region" description="Helical" evidence="1">
    <location>
        <begin position="48"/>
        <end position="69"/>
    </location>
</feature>
<keyword evidence="1" id="KW-0472">Membrane</keyword>
<name>A0A9P0KPL7_ACAOB</name>
<dbReference type="EMBL" id="CAKOFQ010006830">
    <property type="protein sequence ID" value="CAH1974835.1"/>
    <property type="molecule type" value="Genomic_DNA"/>
</dbReference>
<dbReference type="AlphaFoldDB" id="A0A9P0KPL7"/>
<sequence length="124" mass="14168">MKRYPRGLNPVKLNDTVFAVHATVATLITMIQCFIYEREGQRVSITATVILLLFGVFLLISMILAAVAVFHWLDFLYYCSYVKLTITLIKYVPQRRVLRYLVHCPAFKCLIIMDQTGSVCGGLF</sequence>
<comment type="caution">
    <text evidence="2">The sequence shown here is derived from an EMBL/GenBank/DDBJ whole genome shotgun (WGS) entry which is preliminary data.</text>
</comment>
<keyword evidence="1" id="KW-0812">Transmembrane</keyword>
<dbReference type="GO" id="GO:0015184">
    <property type="term" value="F:L-cystine transmembrane transporter activity"/>
    <property type="evidence" value="ECO:0007669"/>
    <property type="project" value="TreeGrafter"/>
</dbReference>
<gene>
    <name evidence="2" type="ORF">ACAOBT_LOCUS11305</name>
</gene>
<dbReference type="OrthoDB" id="75720at2759"/>
<evidence type="ECO:0000313" key="2">
    <source>
        <dbReference type="EMBL" id="CAH1974835.1"/>
    </source>
</evidence>
<dbReference type="InterPro" id="IPR005282">
    <property type="entry name" value="LC_transporter"/>
</dbReference>
<keyword evidence="3" id="KW-1185">Reference proteome</keyword>
<dbReference type="PANTHER" id="PTHR13131">
    <property type="entry name" value="CYSTINOSIN"/>
    <property type="match status" value="1"/>
</dbReference>
<evidence type="ECO:0000313" key="3">
    <source>
        <dbReference type="Proteomes" id="UP001152888"/>
    </source>
</evidence>
<dbReference type="GO" id="GO:0005765">
    <property type="term" value="C:lysosomal membrane"/>
    <property type="evidence" value="ECO:0007669"/>
    <property type="project" value="TreeGrafter"/>
</dbReference>
<protein>
    <submittedName>
        <fullName evidence="2">Uncharacterized protein</fullName>
    </submittedName>
</protein>
<feature type="transmembrane region" description="Helical" evidence="1">
    <location>
        <begin position="16"/>
        <end position="36"/>
    </location>
</feature>
<dbReference type="PANTHER" id="PTHR13131:SF5">
    <property type="entry name" value="CYSTINOSIN"/>
    <property type="match status" value="1"/>
</dbReference>
<accession>A0A9P0KPL7</accession>
<organism evidence="2 3">
    <name type="scientific">Acanthoscelides obtectus</name>
    <name type="common">Bean weevil</name>
    <name type="synonym">Bruchus obtectus</name>
    <dbReference type="NCBI Taxonomy" id="200917"/>
    <lineage>
        <taxon>Eukaryota</taxon>
        <taxon>Metazoa</taxon>
        <taxon>Ecdysozoa</taxon>
        <taxon>Arthropoda</taxon>
        <taxon>Hexapoda</taxon>
        <taxon>Insecta</taxon>
        <taxon>Pterygota</taxon>
        <taxon>Neoptera</taxon>
        <taxon>Endopterygota</taxon>
        <taxon>Coleoptera</taxon>
        <taxon>Polyphaga</taxon>
        <taxon>Cucujiformia</taxon>
        <taxon>Chrysomeloidea</taxon>
        <taxon>Chrysomelidae</taxon>
        <taxon>Bruchinae</taxon>
        <taxon>Bruchini</taxon>
        <taxon>Acanthoscelides</taxon>
    </lineage>
</organism>
<evidence type="ECO:0000256" key="1">
    <source>
        <dbReference type="SAM" id="Phobius"/>
    </source>
</evidence>
<proteinExistence type="predicted"/>
<keyword evidence="1" id="KW-1133">Transmembrane helix</keyword>
<reference evidence="2" key="1">
    <citation type="submission" date="2022-03" db="EMBL/GenBank/DDBJ databases">
        <authorList>
            <person name="Sayadi A."/>
        </authorList>
    </citation>
    <scope>NUCLEOTIDE SEQUENCE</scope>
</reference>
<dbReference type="Proteomes" id="UP001152888">
    <property type="component" value="Unassembled WGS sequence"/>
</dbReference>